<feature type="transmembrane region" description="Helical" evidence="1">
    <location>
        <begin position="215"/>
        <end position="234"/>
    </location>
</feature>
<reference evidence="2 3" key="1">
    <citation type="journal article" date="2007" name="Appl. Environ. Microbiol.">
        <title>Genome sequence of the cellulolytic gliding bacterium Cytophaga hutchinsonii.</title>
        <authorList>
            <person name="Xie G."/>
            <person name="Bruce D.C."/>
            <person name="Challacombe J.F."/>
            <person name="Chertkov O."/>
            <person name="Detter J.C."/>
            <person name="Gilna P."/>
            <person name="Han C.S."/>
            <person name="Lucas S."/>
            <person name="Misra M."/>
            <person name="Myers G.L."/>
            <person name="Richardson P."/>
            <person name="Tapia R."/>
            <person name="Thayer N."/>
            <person name="Thompson L.S."/>
            <person name="Brettin T.S."/>
            <person name="Henrissat B."/>
            <person name="Wilson D.B."/>
            <person name="McBride M.J."/>
        </authorList>
    </citation>
    <scope>NUCLEOTIDE SEQUENCE [LARGE SCALE GENOMIC DNA]</scope>
    <source>
        <strain evidence="3">ATCC 33406 / DSM 1761 / CIP 103989 / NBRC 15051 / NCIMB 9469 / D465</strain>
    </source>
</reference>
<feature type="transmembrane region" description="Helical" evidence="1">
    <location>
        <begin position="102"/>
        <end position="122"/>
    </location>
</feature>
<dbReference type="OrthoDB" id="102112at2"/>
<evidence type="ECO:0000313" key="2">
    <source>
        <dbReference type="EMBL" id="ABG57836.1"/>
    </source>
</evidence>
<keyword evidence="1" id="KW-0812">Transmembrane</keyword>
<sequence>MSTNQYTGTSYSEEAATLEGVRPAAKTAHTSGEWSLFKKISFRIAFPFFLMMCIPLTGEWYKHLIGIDWTNLHYRDIYDICRFPTFSFIEVSPQARWGIGGYANWGVTFLVAVAIGLVWTVVDKKRKEYDVLNYWLRVIIRYRAALGIIGFGFTKLLPVQMPYPSQALLNGDFGDFTEQKIYWMSIGIVPWYQIFTGIVEVGAGTLLLFRKTTSWGAALLVGTLGTIVVVNLAYDGGVHVYSSFFVLLGVYLLITDVKNAVDLLVFEKFVVPVKRYYPLFTEGWQKYGRIFVKSAIVFIFIFVFFYYQLLNFLYDPYKQPSLKGVKELRGNYTVTEFRLNNKIIPYSPFDTQRWQEATFEKWTTLTYKVNKPVQIDLSNGGGDPMKDISRTFEVSGVGGGRRTFYYDADTKNHMLYLQDKNIPTLPRNVGPGGIADRKKRESAKDSIYPENWISTASLANIGDNALKLNPKVVNTRRIEAYKTEKEIKTRKKMVLNYTVLNDGARVILTGTDENRDSIYVVLDKVKRDYIVSESSLKAGVYE</sequence>
<dbReference type="Proteomes" id="UP000001822">
    <property type="component" value="Chromosome"/>
</dbReference>
<feature type="transmembrane region" description="Helical" evidence="1">
    <location>
        <begin position="181"/>
        <end position="208"/>
    </location>
</feature>
<keyword evidence="1" id="KW-1133">Transmembrane helix</keyword>
<evidence type="ECO:0008006" key="4">
    <source>
        <dbReference type="Google" id="ProtNLM"/>
    </source>
</evidence>
<keyword evidence="3" id="KW-1185">Reference proteome</keyword>
<protein>
    <recommendedName>
        <fullName evidence="4">DoxX family protein</fullName>
    </recommendedName>
</protein>
<gene>
    <name evidence="2" type="ordered locus">CHU_0549</name>
</gene>
<dbReference type="RefSeq" id="WP_011583952.1">
    <property type="nucleotide sequence ID" value="NC_008255.1"/>
</dbReference>
<evidence type="ECO:0000313" key="3">
    <source>
        <dbReference type="Proteomes" id="UP000001822"/>
    </source>
</evidence>
<name>A0A6N4SNI8_CYTH3</name>
<feature type="transmembrane region" description="Helical" evidence="1">
    <location>
        <begin position="142"/>
        <end position="161"/>
    </location>
</feature>
<feature type="transmembrane region" description="Helical" evidence="1">
    <location>
        <begin position="287"/>
        <end position="307"/>
    </location>
</feature>
<feature type="transmembrane region" description="Helical" evidence="1">
    <location>
        <begin position="40"/>
        <end position="58"/>
    </location>
</feature>
<evidence type="ECO:0000256" key="1">
    <source>
        <dbReference type="SAM" id="Phobius"/>
    </source>
</evidence>
<feature type="transmembrane region" description="Helical" evidence="1">
    <location>
        <begin position="240"/>
        <end position="266"/>
    </location>
</feature>
<dbReference type="AlphaFoldDB" id="A0A6N4SNI8"/>
<dbReference type="KEGG" id="chu:CHU_0549"/>
<accession>A0A6N4SNI8</accession>
<organism evidence="2 3">
    <name type="scientific">Cytophaga hutchinsonii (strain ATCC 33406 / DSM 1761 / CIP 103989 / NBRC 15051 / NCIMB 9469 / D465)</name>
    <dbReference type="NCBI Taxonomy" id="269798"/>
    <lineage>
        <taxon>Bacteria</taxon>
        <taxon>Pseudomonadati</taxon>
        <taxon>Bacteroidota</taxon>
        <taxon>Cytophagia</taxon>
        <taxon>Cytophagales</taxon>
        <taxon>Cytophagaceae</taxon>
        <taxon>Cytophaga</taxon>
    </lineage>
</organism>
<proteinExistence type="predicted"/>
<dbReference type="EMBL" id="CP000383">
    <property type="protein sequence ID" value="ABG57836.1"/>
    <property type="molecule type" value="Genomic_DNA"/>
</dbReference>
<keyword evidence="1" id="KW-0472">Membrane</keyword>